<dbReference type="GO" id="GO:0080146">
    <property type="term" value="F:L-cysteine desulfhydrase activity"/>
    <property type="evidence" value="ECO:0007669"/>
    <property type="project" value="TreeGrafter"/>
</dbReference>
<dbReference type="AlphaFoldDB" id="M1ZR35"/>
<feature type="non-terminal residue" evidence="1">
    <location>
        <position position="59"/>
    </location>
</feature>
<name>M1ZR35_CLOBO</name>
<reference evidence="1 2" key="1">
    <citation type="submission" date="2012-10" db="EMBL/GenBank/DDBJ databases">
        <authorList>
            <person name="Strain E.A."/>
            <person name="Brown E."/>
            <person name="Allard M.W."/>
            <person name="Gonzalez-Escalona N."/>
            <person name="Timme R."/>
        </authorList>
    </citation>
    <scope>NUCLEOTIDE SEQUENCE [LARGE SCALE GENOMIC DNA]</scope>
    <source>
        <strain evidence="1 2">CFSAN001627</strain>
    </source>
</reference>
<proteinExistence type="predicted"/>
<dbReference type="Proteomes" id="UP000011944">
    <property type="component" value="Unassembled WGS sequence"/>
</dbReference>
<dbReference type="PANTHER" id="PTHR30501:SF2">
    <property type="entry name" value="UPF0597 PROTEIN YHAM"/>
    <property type="match status" value="1"/>
</dbReference>
<organism evidence="1 2">
    <name type="scientific">Clostridium botulinum CFSAN001627</name>
    <dbReference type="NCBI Taxonomy" id="1232189"/>
    <lineage>
        <taxon>Bacteria</taxon>
        <taxon>Bacillati</taxon>
        <taxon>Bacillota</taxon>
        <taxon>Clostridia</taxon>
        <taxon>Eubacteriales</taxon>
        <taxon>Clostridiaceae</taxon>
        <taxon>Clostridium</taxon>
    </lineage>
</organism>
<evidence type="ECO:0000313" key="1">
    <source>
        <dbReference type="EMBL" id="EKN41776.1"/>
    </source>
</evidence>
<evidence type="ECO:0000313" key="2">
    <source>
        <dbReference type="Proteomes" id="UP000011944"/>
    </source>
</evidence>
<dbReference type="PANTHER" id="PTHR30501">
    <property type="entry name" value="UPF0597 PROTEIN YHAM"/>
    <property type="match status" value="1"/>
</dbReference>
<reference evidence="1 2" key="2">
    <citation type="submission" date="2013-03" db="EMBL/GenBank/DDBJ databases">
        <title>Diversity in Clostridium botulinum.</title>
        <authorList>
            <person name="Timme R.E."/>
            <person name="Allard M."/>
            <person name="Luo Y."/>
            <person name="Strain E."/>
            <person name="Gonzalez-Escalona N."/>
            <person name="Brown E."/>
        </authorList>
    </citation>
    <scope>NUCLEOTIDE SEQUENCE [LARGE SCALE GENOMIC DNA]</scope>
    <source>
        <strain evidence="1 2">CFSAN001627</strain>
    </source>
</reference>
<gene>
    <name evidence="1" type="ORF">CFSAN001627_11053</name>
</gene>
<dbReference type="GO" id="GO:0019450">
    <property type="term" value="P:L-cysteine catabolic process to pyruvate"/>
    <property type="evidence" value="ECO:0007669"/>
    <property type="project" value="TreeGrafter"/>
</dbReference>
<protein>
    <submittedName>
        <fullName evidence="1">Uncharacterized protein</fullName>
    </submittedName>
</protein>
<comment type="caution">
    <text evidence="1">The sequence shown here is derived from an EMBL/GenBank/DDBJ whole genome shotgun (WGS) entry which is preliminary data.</text>
</comment>
<dbReference type="EMBL" id="AMXI01000646">
    <property type="protein sequence ID" value="EKN41776.1"/>
    <property type="molecule type" value="Genomic_DNA"/>
</dbReference>
<dbReference type="InterPro" id="IPR021144">
    <property type="entry name" value="UPF0597"/>
</dbReference>
<accession>M1ZR35</accession>
<sequence length="59" mass="6336">MDENIIINILRKEMMPGLGVTEPASIALSSAKAYEVIGGEIKNIKIIADPGLFKNAFSC</sequence>